<name>A0ABX7RVA8_9ACTN</name>
<accession>A0ABX7RVA8</accession>
<protein>
    <submittedName>
        <fullName evidence="1">Uncharacterized protein</fullName>
    </submittedName>
</protein>
<dbReference type="Proteomes" id="UP000671836">
    <property type="component" value="Chromosome"/>
</dbReference>
<sequence>MSHLVTENYIASQTEMLMSEAAQRGYMEGGQSVDAALRASRETHASALSEWGGTDNLIRAHAEFGTEMGAYGDRSLMSFTTDLERAKYFANGGPVHMARIHPSEGIWQTLETSTENEVLIPHAIKVKPWTE</sequence>
<proteinExistence type="predicted"/>
<evidence type="ECO:0000313" key="1">
    <source>
        <dbReference type="EMBL" id="QSY51421.1"/>
    </source>
</evidence>
<keyword evidence="2" id="KW-1185">Reference proteome</keyword>
<gene>
    <name evidence="1" type="ORF">J3S04_11440</name>
</gene>
<reference evidence="1 2" key="1">
    <citation type="submission" date="2021-03" db="EMBL/GenBank/DDBJ databases">
        <title>Streptomyces strains.</title>
        <authorList>
            <person name="Lund M.B."/>
            <person name="Toerring T."/>
        </authorList>
    </citation>
    <scope>NUCLEOTIDE SEQUENCE [LARGE SCALE GENOMIC DNA]</scope>
    <source>
        <strain evidence="1 2">KCC S-1010</strain>
    </source>
</reference>
<dbReference type="RefSeq" id="WP_143587643.1">
    <property type="nucleotide sequence ID" value="NZ_CP071595.1"/>
</dbReference>
<organism evidence="1 2">
    <name type="scientific">Streptomyces griseocarneus</name>
    <dbReference type="NCBI Taxonomy" id="51201"/>
    <lineage>
        <taxon>Bacteria</taxon>
        <taxon>Bacillati</taxon>
        <taxon>Actinomycetota</taxon>
        <taxon>Actinomycetes</taxon>
        <taxon>Kitasatosporales</taxon>
        <taxon>Streptomycetaceae</taxon>
        <taxon>Streptomyces</taxon>
    </lineage>
</organism>
<dbReference type="EMBL" id="CP071595">
    <property type="protein sequence ID" value="QSY51421.1"/>
    <property type="molecule type" value="Genomic_DNA"/>
</dbReference>
<evidence type="ECO:0000313" key="2">
    <source>
        <dbReference type="Proteomes" id="UP000671836"/>
    </source>
</evidence>